<feature type="domain" description="Band 7" evidence="7">
    <location>
        <begin position="60"/>
        <end position="218"/>
    </location>
</feature>
<evidence type="ECO:0000256" key="3">
    <source>
        <dbReference type="ARBA" id="ARBA00022692"/>
    </source>
</evidence>
<evidence type="ECO:0000256" key="1">
    <source>
        <dbReference type="ARBA" id="ARBA00004167"/>
    </source>
</evidence>
<evidence type="ECO:0000313" key="8">
    <source>
        <dbReference type="EMBL" id="QSB06658.1"/>
    </source>
</evidence>
<comment type="subcellular location">
    <subcellularLocation>
        <location evidence="1">Membrane</location>
        <topology evidence="1">Single-pass membrane protein</topology>
    </subcellularLocation>
</comment>
<gene>
    <name evidence="8" type="ORF">JQS30_07115</name>
</gene>
<dbReference type="Pfam" id="PF01145">
    <property type="entry name" value="Band_7"/>
    <property type="match status" value="1"/>
</dbReference>
<dbReference type="PANTHER" id="PTHR43327:SF10">
    <property type="entry name" value="STOMATIN-LIKE PROTEIN 2, MITOCHONDRIAL"/>
    <property type="match status" value="1"/>
</dbReference>
<dbReference type="AlphaFoldDB" id="A0A895XYG7"/>
<protein>
    <submittedName>
        <fullName evidence="8">SPFH/Band 7/PHB domain protein</fullName>
    </submittedName>
</protein>
<dbReference type="InterPro" id="IPR001107">
    <property type="entry name" value="Band_7"/>
</dbReference>
<dbReference type="FunFam" id="3.30.479.30:FF:000004">
    <property type="entry name" value="Putative membrane protease family, stomatin"/>
    <property type="match status" value="1"/>
</dbReference>
<keyword evidence="3 6" id="KW-0812">Transmembrane</keyword>
<keyword evidence="9" id="KW-1185">Reference proteome</keyword>
<dbReference type="PROSITE" id="PS01270">
    <property type="entry name" value="BAND_7"/>
    <property type="match status" value="1"/>
</dbReference>
<dbReference type="InterPro" id="IPR036013">
    <property type="entry name" value="Band_7/SPFH_dom_sf"/>
</dbReference>
<reference evidence="8" key="1">
    <citation type="submission" date="2021-02" db="EMBL/GenBank/DDBJ databases">
        <title>Natronoglycomyces albus gen. nov., sp. nov, a haloalkaliphilic actinobacterium from a soda solonchak soil.</title>
        <authorList>
            <person name="Sorokin D.Y."/>
            <person name="Khijniak T.V."/>
            <person name="Zakharycheva A.P."/>
            <person name="Boueva O.V."/>
            <person name="Ariskina E.V."/>
            <person name="Hahnke R.L."/>
            <person name="Bunk B."/>
            <person name="Sproer C."/>
            <person name="Schumann P."/>
            <person name="Evtushenko L.I."/>
            <person name="Kublanov I.V."/>
        </authorList>
    </citation>
    <scope>NUCLEOTIDE SEQUENCE</scope>
    <source>
        <strain evidence="8">DSM 106290</strain>
    </source>
</reference>
<organism evidence="8 9">
    <name type="scientific">Natronoglycomyces albus</name>
    <dbReference type="NCBI Taxonomy" id="2811108"/>
    <lineage>
        <taxon>Bacteria</taxon>
        <taxon>Bacillati</taxon>
        <taxon>Actinomycetota</taxon>
        <taxon>Actinomycetes</taxon>
        <taxon>Glycomycetales</taxon>
        <taxon>Glycomycetaceae</taxon>
        <taxon>Natronoglycomyces</taxon>
    </lineage>
</organism>
<comment type="similarity">
    <text evidence="2">Belongs to the band 7/mec-2 family.</text>
</comment>
<evidence type="ECO:0000256" key="6">
    <source>
        <dbReference type="SAM" id="Phobius"/>
    </source>
</evidence>
<evidence type="ECO:0000259" key="7">
    <source>
        <dbReference type="SMART" id="SM00244"/>
    </source>
</evidence>
<keyword evidence="5 6" id="KW-0472">Membrane</keyword>
<dbReference type="CDD" id="cd08829">
    <property type="entry name" value="SPFH_paraslipin"/>
    <property type="match status" value="1"/>
</dbReference>
<dbReference type="SMART" id="SM00244">
    <property type="entry name" value="PHB"/>
    <property type="match status" value="1"/>
</dbReference>
<name>A0A895XYG7_9ACTN</name>
<sequence length="379" mass="41955">MDCPFARRLANVGAGRTGHRGRNQRSNRDCLEARLTVEGSEIGGVLLIALVVFMIILLFRAIRIVPQQWNYVIERLGKYRRTLEPGPRLLIPMVDSVRARVDLRERVVSFPPQPVITSDNLVVSIDSVLYYVITNPTSAVYNIDDYLVGVEQLTTTTLRNVVGSMDLEKTLTSREEINSKLAVELDKATGKWGLKVTRVELRSIDPPPSIRDAMEKQMRAERDRRAAILTAEGAKSSEVLNAEGAQQSAVLRAKGDRDAEMLRAEGQAQAIQTVFTAIHKAKPTNRLLAYQYLQTLPQIASGDSNKLWVIPAELTKSLGALGDAFGNVKPENEEEEIDIDIDEIPSVTTNPSVQEALEAAKKTVGEVSEVLEEVNDERA</sequence>
<dbReference type="Proteomes" id="UP000662939">
    <property type="component" value="Chromosome"/>
</dbReference>
<dbReference type="InterPro" id="IPR001972">
    <property type="entry name" value="Stomatin_HflK_fam"/>
</dbReference>
<dbReference type="InterPro" id="IPR050710">
    <property type="entry name" value="Band7/mec-2_domain"/>
</dbReference>
<dbReference type="PANTHER" id="PTHR43327">
    <property type="entry name" value="STOMATIN-LIKE PROTEIN 2, MITOCHONDRIAL"/>
    <property type="match status" value="1"/>
</dbReference>
<dbReference type="EMBL" id="CP070496">
    <property type="protein sequence ID" value="QSB06658.1"/>
    <property type="molecule type" value="Genomic_DNA"/>
</dbReference>
<accession>A0A895XYG7</accession>
<dbReference type="GO" id="GO:0098552">
    <property type="term" value="C:side of membrane"/>
    <property type="evidence" value="ECO:0007669"/>
    <property type="project" value="UniProtKB-ARBA"/>
</dbReference>
<dbReference type="InterPro" id="IPR018080">
    <property type="entry name" value="Band_7/stomatin-like_CS"/>
</dbReference>
<evidence type="ECO:0000313" key="9">
    <source>
        <dbReference type="Proteomes" id="UP000662939"/>
    </source>
</evidence>
<feature type="transmembrane region" description="Helical" evidence="6">
    <location>
        <begin position="42"/>
        <end position="62"/>
    </location>
</feature>
<dbReference type="KEGG" id="nav:JQS30_07115"/>
<dbReference type="Gene3D" id="3.30.479.30">
    <property type="entry name" value="Band 7 domain"/>
    <property type="match status" value="1"/>
</dbReference>
<dbReference type="PRINTS" id="PR00721">
    <property type="entry name" value="STOMATIN"/>
</dbReference>
<keyword evidence="4 6" id="KW-1133">Transmembrane helix</keyword>
<dbReference type="SUPFAM" id="SSF117892">
    <property type="entry name" value="Band 7/SPFH domain"/>
    <property type="match status" value="1"/>
</dbReference>
<evidence type="ECO:0000256" key="4">
    <source>
        <dbReference type="ARBA" id="ARBA00022989"/>
    </source>
</evidence>
<evidence type="ECO:0000256" key="2">
    <source>
        <dbReference type="ARBA" id="ARBA00008164"/>
    </source>
</evidence>
<proteinExistence type="inferred from homology"/>
<evidence type="ECO:0000256" key="5">
    <source>
        <dbReference type="ARBA" id="ARBA00023136"/>
    </source>
</evidence>
<dbReference type="GO" id="GO:0005886">
    <property type="term" value="C:plasma membrane"/>
    <property type="evidence" value="ECO:0007669"/>
    <property type="project" value="UniProtKB-ARBA"/>
</dbReference>